<reference evidence="2" key="1">
    <citation type="submission" date="2010-11" db="EMBL/GenBank/DDBJ databases">
        <title>Genome sequence of Helicobacter pylori strain SouthAfrica7.</title>
        <authorList>
            <person name="Kersulyte D."/>
            <person name="Segal I."/>
            <person name="Mistry R."/>
            <person name="Berg D.E."/>
        </authorList>
    </citation>
    <scope>NUCLEOTIDE SEQUENCE [LARGE SCALE GENOMIC DNA]</scope>
    <source>
        <strain evidence="2">SouthAfrica7</strain>
    </source>
</reference>
<accession>E8QTW8</accession>
<evidence type="ECO:0000313" key="1">
    <source>
        <dbReference type="EMBL" id="ADU85332.1"/>
    </source>
</evidence>
<sequence>MFFARLMQALLLVLKQSLYFPCQTPHKSTPQ</sequence>
<proteinExistence type="predicted"/>
<name>E8QTW8_HELPW</name>
<protein>
    <submittedName>
        <fullName evidence="1">Uncharacterized protein</fullName>
    </submittedName>
</protein>
<dbReference type="EMBL" id="CP002336">
    <property type="protein sequence ID" value="ADU85332.1"/>
    <property type="molecule type" value="Genomic_DNA"/>
</dbReference>
<dbReference type="AlphaFoldDB" id="E8QTW8"/>
<dbReference type="KEGG" id="hes:HPSA_06880"/>
<dbReference type="HOGENOM" id="CLU_3396922_0_0_7"/>
<dbReference type="Proteomes" id="UP000007467">
    <property type="component" value="Chromosome"/>
</dbReference>
<gene>
    <name evidence="1" type="ordered locus">HPSA_06880</name>
</gene>
<reference evidence="1 2" key="2">
    <citation type="journal article" date="2013" name="Genome Announc.">
        <title>Genome Sequences of Three hpAfrica2 Strains of Helicobacter pylori.</title>
        <authorList>
            <person name="Duncan S.S."/>
            <person name="Bertoli M.T."/>
            <person name="Kersulyte D."/>
            <person name="Valk P.L."/>
            <person name="Tamma S."/>
            <person name="Segal I."/>
            <person name="McClain M.S."/>
            <person name="Cover T.L."/>
            <person name="Berg D.E."/>
        </authorList>
    </citation>
    <scope>NUCLEOTIDE SEQUENCE [LARGE SCALE GENOMIC DNA]</scope>
    <source>
        <strain evidence="1 2">SouthAfrica7</strain>
    </source>
</reference>
<organism evidence="1 2">
    <name type="scientific">Helicobacter pylori (strain SouthAfrica7)</name>
    <dbReference type="NCBI Taxonomy" id="907239"/>
    <lineage>
        <taxon>Bacteria</taxon>
        <taxon>Pseudomonadati</taxon>
        <taxon>Campylobacterota</taxon>
        <taxon>Epsilonproteobacteria</taxon>
        <taxon>Campylobacterales</taxon>
        <taxon>Helicobacteraceae</taxon>
        <taxon>Helicobacter</taxon>
    </lineage>
</organism>
<evidence type="ECO:0000313" key="2">
    <source>
        <dbReference type="Proteomes" id="UP000007467"/>
    </source>
</evidence>